<sequence>MRYVNRKDIAEPDSLSKPSAAVKDEKDAAELFYATFDPTQSPRPAAFTFKAYKSYDVQHALRQLFLAKCAYCESHLGDSLEVEHFRPKGGVTEDPLHFGYWWLAHSWENLLPACPGCNKNLCHHLVTEHTTEEEFKAAQLKKSKSSYGKANQFPVSGKRATDTTHRLKDEAPDLLDPTVDDPASFLGWSRAGHFSVAIAKSSTANVANRALATINVFALNRASLVRTRTEVLTELRFQRVEILSELEEELAQGISAARIARIMRRVEVMRRMQQPEKRYSMLVQEFIDDFVAELSTHPGLAAI</sequence>
<comment type="caution">
    <text evidence="3">The sequence shown here is derived from an EMBL/GenBank/DDBJ whole genome shotgun (WGS) entry which is preliminary data.</text>
</comment>
<proteinExistence type="predicted"/>
<protein>
    <recommendedName>
        <fullName evidence="2">HNH nuclease domain-containing protein</fullName>
    </recommendedName>
</protein>
<dbReference type="EMBL" id="QUZT01000021">
    <property type="protein sequence ID" value="TFY93599.1"/>
    <property type="molecule type" value="Genomic_DNA"/>
</dbReference>
<dbReference type="SMART" id="SM00507">
    <property type="entry name" value="HNHc"/>
    <property type="match status" value="1"/>
</dbReference>
<feature type="region of interest" description="Disordered" evidence="1">
    <location>
        <begin position="1"/>
        <end position="20"/>
    </location>
</feature>
<evidence type="ECO:0000259" key="2">
    <source>
        <dbReference type="SMART" id="SM00507"/>
    </source>
</evidence>
<dbReference type="AlphaFoldDB" id="A0A4Z0B5A9"/>
<dbReference type="Gene3D" id="1.10.30.50">
    <property type="match status" value="1"/>
</dbReference>
<dbReference type="RefSeq" id="WP_135308698.1">
    <property type="nucleotide sequence ID" value="NZ_QUZT01000021.1"/>
</dbReference>
<dbReference type="Proteomes" id="UP000297734">
    <property type="component" value="Unassembled WGS sequence"/>
</dbReference>
<dbReference type="CDD" id="cd00085">
    <property type="entry name" value="HNHc"/>
    <property type="match status" value="1"/>
</dbReference>
<evidence type="ECO:0000313" key="4">
    <source>
        <dbReference type="Proteomes" id="UP000297734"/>
    </source>
</evidence>
<accession>A0A4Z0B5A9</accession>
<name>A0A4Z0B5A9_9PSED</name>
<gene>
    <name evidence="3" type="ORF">DYL61_13420</name>
</gene>
<evidence type="ECO:0000256" key="1">
    <source>
        <dbReference type="SAM" id="MobiDB-lite"/>
    </source>
</evidence>
<organism evidence="3 4">
    <name type="scientific">Pseudomonas nabeulensis</name>
    <dbReference type="NCBI Taxonomy" id="2293833"/>
    <lineage>
        <taxon>Bacteria</taxon>
        <taxon>Pseudomonadati</taxon>
        <taxon>Pseudomonadota</taxon>
        <taxon>Gammaproteobacteria</taxon>
        <taxon>Pseudomonadales</taxon>
        <taxon>Pseudomonadaceae</taxon>
        <taxon>Pseudomonas</taxon>
    </lineage>
</organism>
<keyword evidence="4" id="KW-1185">Reference proteome</keyword>
<reference evidence="3 4" key="1">
    <citation type="journal article" date="2019" name="Syst. Appl. Microbiol.">
        <title>New species of pathogenic Pseudomonas isolated from citrus in Tunisia: Proposal of Pseudomonas kairouanensis sp. nov. and Pseudomonas nabeulensis sp. nov.</title>
        <authorList>
            <person name="Oueslati M."/>
            <person name="Mulet M."/>
            <person name="Gomila M."/>
            <person name="Berge O."/>
            <person name="Hajlaoui M.R."/>
            <person name="Lalucat J."/>
            <person name="Sadfi-Zouaoui N."/>
            <person name="Garcia-Valdes E."/>
        </authorList>
    </citation>
    <scope>NUCLEOTIDE SEQUENCE [LARGE SCALE GENOMIC DNA]</scope>
    <source>
        <strain evidence="3 4">E10B</strain>
    </source>
</reference>
<evidence type="ECO:0000313" key="3">
    <source>
        <dbReference type="EMBL" id="TFY93599.1"/>
    </source>
</evidence>
<feature type="compositionally biased region" description="Basic and acidic residues" evidence="1">
    <location>
        <begin position="1"/>
        <end position="10"/>
    </location>
</feature>
<feature type="domain" description="HNH nuclease" evidence="2">
    <location>
        <begin position="59"/>
        <end position="119"/>
    </location>
</feature>
<dbReference type="InterPro" id="IPR003615">
    <property type="entry name" value="HNH_nuc"/>
</dbReference>
<dbReference type="OrthoDB" id="8824552at2"/>